<protein>
    <submittedName>
        <fullName evidence="2">Retrotransposon unclassified</fullName>
    </submittedName>
</protein>
<dbReference type="EMBL" id="CBTN010000162">
    <property type="protein sequence ID" value="CDH61239.1"/>
    <property type="molecule type" value="Genomic_DNA"/>
</dbReference>
<organism evidence="2 3">
    <name type="scientific">Lichtheimia corymbifera JMRC:FSU:9682</name>
    <dbReference type="NCBI Taxonomy" id="1263082"/>
    <lineage>
        <taxon>Eukaryota</taxon>
        <taxon>Fungi</taxon>
        <taxon>Fungi incertae sedis</taxon>
        <taxon>Mucoromycota</taxon>
        <taxon>Mucoromycotina</taxon>
        <taxon>Mucoromycetes</taxon>
        <taxon>Mucorales</taxon>
        <taxon>Lichtheimiaceae</taxon>
        <taxon>Lichtheimia</taxon>
    </lineage>
</organism>
<dbReference type="PROSITE" id="PS50878">
    <property type="entry name" value="RT_POL"/>
    <property type="match status" value="1"/>
</dbReference>
<name>A0A068SG29_9FUNG</name>
<dbReference type="STRING" id="1263082.A0A068SG29"/>
<reference evidence="2" key="1">
    <citation type="submission" date="2013-08" db="EMBL/GenBank/DDBJ databases">
        <title>Gene expansion shapes genome architecture in the human pathogen Lichtheimia corymbifera: an evolutionary genomics analysis in the ancient terrestrial Mucorales (Mucoromycotina).</title>
        <authorList>
            <person name="Schwartze V.U."/>
            <person name="Winter S."/>
            <person name="Shelest E."/>
            <person name="Marcet-Houben M."/>
            <person name="Horn F."/>
            <person name="Wehner S."/>
            <person name="Hoffmann K."/>
            <person name="Riege K."/>
            <person name="Sammeth M."/>
            <person name="Nowrousian M."/>
            <person name="Valiante V."/>
            <person name="Linde J."/>
            <person name="Jacobsen I.D."/>
            <person name="Marz M."/>
            <person name="Brakhage A.A."/>
            <person name="Gabaldon T."/>
            <person name="Bocker S."/>
            <person name="Voigt K."/>
        </authorList>
    </citation>
    <scope>NUCLEOTIDE SEQUENCE [LARGE SCALE GENOMIC DNA]</scope>
    <source>
        <strain evidence="2">FSU 9682</strain>
    </source>
</reference>
<evidence type="ECO:0000313" key="3">
    <source>
        <dbReference type="Proteomes" id="UP000027586"/>
    </source>
</evidence>
<dbReference type="InterPro" id="IPR000477">
    <property type="entry name" value="RT_dom"/>
</dbReference>
<proteinExistence type="predicted"/>
<dbReference type="AlphaFoldDB" id="A0A068SG29"/>
<dbReference type="InterPro" id="IPR043502">
    <property type="entry name" value="DNA/RNA_pol_sf"/>
</dbReference>
<evidence type="ECO:0000313" key="2">
    <source>
        <dbReference type="EMBL" id="CDH61239.1"/>
    </source>
</evidence>
<sequence length="118" mass="13604">MTRILQPLLGKCVHVFIDDIIVFSRTLDEHVQHLERVFEICTEANLRIKLAKCSFASDNVEYLGHQITRHGLKPTGRNVKKVMDMTAPRNKSEVRSFLGMVGYYRRFIPAISLCHHPV</sequence>
<dbReference type="InterPro" id="IPR050951">
    <property type="entry name" value="Retrovirus_Pol_polyprotein"/>
</dbReference>
<keyword evidence="3" id="KW-1185">Reference proteome</keyword>
<dbReference type="SUPFAM" id="SSF56672">
    <property type="entry name" value="DNA/RNA polymerases"/>
    <property type="match status" value="1"/>
</dbReference>
<dbReference type="Gene3D" id="3.30.70.270">
    <property type="match status" value="2"/>
</dbReference>
<dbReference type="Proteomes" id="UP000027586">
    <property type="component" value="Unassembled WGS sequence"/>
</dbReference>
<dbReference type="PANTHER" id="PTHR37984">
    <property type="entry name" value="PROTEIN CBG26694"/>
    <property type="match status" value="1"/>
</dbReference>
<dbReference type="Pfam" id="PF00078">
    <property type="entry name" value="RVT_1"/>
    <property type="match status" value="1"/>
</dbReference>
<feature type="domain" description="Reverse transcriptase" evidence="1">
    <location>
        <begin position="1"/>
        <end position="67"/>
    </location>
</feature>
<comment type="caution">
    <text evidence="2">The sequence shown here is derived from an EMBL/GenBank/DDBJ whole genome shotgun (WGS) entry which is preliminary data.</text>
</comment>
<dbReference type="PANTHER" id="PTHR37984:SF5">
    <property type="entry name" value="PROTEIN NYNRIN-LIKE"/>
    <property type="match status" value="1"/>
</dbReference>
<dbReference type="FunFam" id="3.30.70.270:FF:000003">
    <property type="entry name" value="Transposon Ty3-G Gag-Pol polyprotein"/>
    <property type="match status" value="1"/>
</dbReference>
<dbReference type="InterPro" id="IPR043128">
    <property type="entry name" value="Rev_trsase/Diguanyl_cyclase"/>
</dbReference>
<accession>A0A068SG29</accession>
<evidence type="ECO:0000259" key="1">
    <source>
        <dbReference type="PROSITE" id="PS50878"/>
    </source>
</evidence>
<gene>
    <name evidence="2" type="ORF">LCOR_12019.1</name>
</gene>
<dbReference type="OrthoDB" id="2254302at2759"/>
<dbReference type="VEuPathDB" id="FungiDB:LCOR_12019.1"/>